<dbReference type="SUPFAM" id="SSF55486">
    <property type="entry name" value="Metalloproteases ('zincins'), catalytic domain"/>
    <property type="match status" value="1"/>
</dbReference>
<dbReference type="InterPro" id="IPR001577">
    <property type="entry name" value="Peptidase_M8"/>
</dbReference>
<name>A0A9D4NEQ2_DREPO</name>
<dbReference type="GO" id="GO:0004222">
    <property type="term" value="F:metalloendopeptidase activity"/>
    <property type="evidence" value="ECO:0007669"/>
    <property type="project" value="UniProtKB-UniRule"/>
</dbReference>
<evidence type="ECO:0000313" key="10">
    <source>
        <dbReference type="EMBL" id="KAH3891882.1"/>
    </source>
</evidence>
<evidence type="ECO:0000256" key="4">
    <source>
        <dbReference type="ARBA" id="ARBA00022801"/>
    </source>
</evidence>
<accession>A0A9D4NEQ2</accession>
<dbReference type="GO" id="GO:0046872">
    <property type="term" value="F:metal ion binding"/>
    <property type="evidence" value="ECO:0007669"/>
    <property type="project" value="UniProtKB-KW"/>
</dbReference>
<feature type="active site" evidence="7">
    <location>
        <position position="225"/>
    </location>
</feature>
<keyword evidence="2 9" id="KW-0645">Protease</keyword>
<keyword evidence="3 8" id="KW-0479">Metal-binding</keyword>
<dbReference type="GO" id="GO:0007155">
    <property type="term" value="P:cell adhesion"/>
    <property type="evidence" value="ECO:0007669"/>
    <property type="project" value="InterPro"/>
</dbReference>
<evidence type="ECO:0000256" key="7">
    <source>
        <dbReference type="PIRSR" id="PIRSR601577-1"/>
    </source>
</evidence>
<dbReference type="EC" id="3.4.24.-" evidence="9"/>
<dbReference type="EMBL" id="JAIWYP010000001">
    <property type="protein sequence ID" value="KAH3891882.1"/>
    <property type="molecule type" value="Genomic_DNA"/>
</dbReference>
<evidence type="ECO:0000256" key="3">
    <source>
        <dbReference type="ARBA" id="ARBA00022723"/>
    </source>
</evidence>
<dbReference type="Pfam" id="PF01457">
    <property type="entry name" value="Peptidase_M8"/>
    <property type="match status" value="1"/>
</dbReference>
<evidence type="ECO:0000256" key="8">
    <source>
        <dbReference type="PIRSR" id="PIRSR601577-2"/>
    </source>
</evidence>
<dbReference type="OrthoDB" id="527990at2759"/>
<feature type="binding site" evidence="8">
    <location>
        <position position="224"/>
    </location>
    <ligand>
        <name>Zn(2+)</name>
        <dbReference type="ChEBI" id="CHEBI:29105"/>
        <note>catalytic</note>
    </ligand>
</feature>
<proteinExistence type="inferred from homology"/>
<organism evidence="10 11">
    <name type="scientific">Dreissena polymorpha</name>
    <name type="common">Zebra mussel</name>
    <name type="synonym">Mytilus polymorpha</name>
    <dbReference type="NCBI Taxonomy" id="45954"/>
    <lineage>
        <taxon>Eukaryota</taxon>
        <taxon>Metazoa</taxon>
        <taxon>Spiralia</taxon>
        <taxon>Lophotrochozoa</taxon>
        <taxon>Mollusca</taxon>
        <taxon>Bivalvia</taxon>
        <taxon>Autobranchia</taxon>
        <taxon>Heteroconchia</taxon>
        <taxon>Euheterodonta</taxon>
        <taxon>Imparidentia</taxon>
        <taxon>Neoheterodontei</taxon>
        <taxon>Myida</taxon>
        <taxon>Dreissenoidea</taxon>
        <taxon>Dreissenidae</taxon>
        <taxon>Dreissena</taxon>
    </lineage>
</organism>
<evidence type="ECO:0000256" key="5">
    <source>
        <dbReference type="ARBA" id="ARBA00022833"/>
    </source>
</evidence>
<keyword evidence="9" id="KW-0732">Signal</keyword>
<dbReference type="Proteomes" id="UP000828390">
    <property type="component" value="Unassembled WGS sequence"/>
</dbReference>
<dbReference type="GO" id="GO:0016020">
    <property type="term" value="C:membrane"/>
    <property type="evidence" value="ECO:0007669"/>
    <property type="project" value="InterPro"/>
</dbReference>
<feature type="binding site" evidence="8">
    <location>
        <position position="228"/>
    </location>
    <ligand>
        <name>Zn(2+)</name>
        <dbReference type="ChEBI" id="CHEBI:29105"/>
        <note>catalytic</note>
    </ligand>
</feature>
<keyword evidence="5 8" id="KW-0862">Zinc</keyword>
<evidence type="ECO:0000256" key="6">
    <source>
        <dbReference type="ARBA" id="ARBA00023049"/>
    </source>
</evidence>
<feature type="chain" id="PRO_5039763253" description="Leishmanolysin-like peptidase" evidence="9">
    <location>
        <begin position="24"/>
        <end position="557"/>
    </location>
</feature>
<keyword evidence="11" id="KW-1185">Reference proteome</keyword>
<gene>
    <name evidence="10" type="ORF">DPMN_015992</name>
</gene>
<protein>
    <recommendedName>
        <fullName evidence="9">Leishmanolysin-like peptidase</fullName>
        <ecNumber evidence="9">3.4.24.-</ecNumber>
    </recommendedName>
</protein>
<reference evidence="10" key="2">
    <citation type="submission" date="2020-11" db="EMBL/GenBank/DDBJ databases">
        <authorList>
            <person name="McCartney M.A."/>
            <person name="Auch B."/>
            <person name="Kono T."/>
            <person name="Mallez S."/>
            <person name="Becker A."/>
            <person name="Gohl D.M."/>
            <person name="Silverstein K.A.T."/>
            <person name="Koren S."/>
            <person name="Bechman K.B."/>
            <person name="Herman A."/>
            <person name="Abrahante J.E."/>
            <person name="Garbe J."/>
        </authorList>
    </citation>
    <scope>NUCLEOTIDE SEQUENCE</scope>
    <source>
        <strain evidence="10">Duluth1</strain>
        <tissue evidence="10">Whole animal</tissue>
    </source>
</reference>
<keyword evidence="6 8" id="KW-0482">Metalloprotease</keyword>
<comment type="caution">
    <text evidence="10">The sequence shown here is derived from an EMBL/GenBank/DDBJ whole genome shotgun (WGS) entry which is preliminary data.</text>
</comment>
<dbReference type="Gene3D" id="3.10.170.20">
    <property type="match status" value="1"/>
</dbReference>
<dbReference type="AlphaFoldDB" id="A0A9D4NEQ2"/>
<sequence length="557" mass="63413">MVQLARLCSYLLKLLIFSSLVNNFEWVPSYVAGVQNVYKPIRIHPYYSNLNYELNDSEADILKNSVDNIILYLKQLLLVFPNKSPLLLGRDACKSSWTNGRNKGKCSQIKKDYSGEICDDNFLIPDKHLEAFYTWTHEPLPDKTWYTDGVGISNADYILYIQAMSTNPCLTNVHRTNVNRVTAYASYCKLGEMDRPVAGYVNFCPSEFRESKNDQKRLRLTVLHEIFHALGFSKDLFLRYRDCSMTSESNENCAVWGYPILRQHGANYLLLTPTVVKAMQDHFTCNKTEFGAPLMTINGVLQSHWDSNILHGSIMSHTLENPEHIFVDPVTLAAMQDTGWYKVNFSYTDSYPYAKGSGCDYVTGTTEHSSQSCSFPHVRSTCDSWYSTKIINCTISAENNPSVICDSGTSDRTEITRCLQEVTSMSSYGKCYTVQCLGQNQVWVKVSENNWLLCPEKGVIELKYADVKIHCPRNVHLFCYKRGPQLYLEDLVSLQTTTTTPSSRVVTHDLKNMYSFTSGIGRADDIFGNNSRSGFHHVYGFDFTLMCFTIISWNINL</sequence>
<dbReference type="Gene3D" id="3.90.132.10">
    <property type="entry name" value="Leishmanolysin , domain 2"/>
    <property type="match status" value="1"/>
</dbReference>
<comment type="similarity">
    <text evidence="1 9">Belongs to the peptidase M8 family.</text>
</comment>
<reference evidence="10" key="1">
    <citation type="journal article" date="2019" name="bioRxiv">
        <title>The Genome of the Zebra Mussel, Dreissena polymorpha: A Resource for Invasive Species Research.</title>
        <authorList>
            <person name="McCartney M.A."/>
            <person name="Auch B."/>
            <person name="Kono T."/>
            <person name="Mallez S."/>
            <person name="Zhang Y."/>
            <person name="Obille A."/>
            <person name="Becker A."/>
            <person name="Abrahante J.E."/>
            <person name="Garbe J."/>
            <person name="Badalamenti J.P."/>
            <person name="Herman A."/>
            <person name="Mangelson H."/>
            <person name="Liachko I."/>
            <person name="Sullivan S."/>
            <person name="Sone E.D."/>
            <person name="Koren S."/>
            <person name="Silverstein K.A.T."/>
            <person name="Beckman K.B."/>
            <person name="Gohl D.M."/>
        </authorList>
    </citation>
    <scope>NUCLEOTIDE SEQUENCE</scope>
    <source>
        <strain evidence="10">Duluth1</strain>
        <tissue evidence="10">Whole animal</tissue>
    </source>
</reference>
<evidence type="ECO:0000256" key="1">
    <source>
        <dbReference type="ARBA" id="ARBA00005860"/>
    </source>
</evidence>
<dbReference type="GO" id="GO:0005737">
    <property type="term" value="C:cytoplasm"/>
    <property type="evidence" value="ECO:0007669"/>
    <property type="project" value="TreeGrafter"/>
</dbReference>
<evidence type="ECO:0000313" key="11">
    <source>
        <dbReference type="Proteomes" id="UP000828390"/>
    </source>
</evidence>
<evidence type="ECO:0000256" key="2">
    <source>
        <dbReference type="ARBA" id="ARBA00022670"/>
    </source>
</evidence>
<keyword evidence="4 9" id="KW-0378">Hydrolase</keyword>
<dbReference type="PANTHER" id="PTHR10942">
    <property type="entry name" value="LEISHMANOLYSIN-LIKE PEPTIDASE"/>
    <property type="match status" value="1"/>
</dbReference>
<feature type="signal peptide" evidence="9">
    <location>
        <begin position="1"/>
        <end position="23"/>
    </location>
</feature>
<dbReference type="GO" id="GO:0006508">
    <property type="term" value="P:proteolysis"/>
    <property type="evidence" value="ECO:0007669"/>
    <property type="project" value="UniProtKB-KW"/>
</dbReference>
<comment type="cofactor">
    <cofactor evidence="8 9">
        <name>Zn(2+)</name>
        <dbReference type="ChEBI" id="CHEBI:29105"/>
    </cofactor>
    <text evidence="8 9">Binds 1 zinc ion per subunit.</text>
</comment>
<feature type="binding site" evidence="8">
    <location>
        <position position="304"/>
    </location>
    <ligand>
        <name>Zn(2+)</name>
        <dbReference type="ChEBI" id="CHEBI:29105"/>
        <note>catalytic</note>
    </ligand>
</feature>
<dbReference type="PANTHER" id="PTHR10942:SF6">
    <property type="entry name" value="CILIATED LEFT-RIGHT ORGANIZER METALLOPEPTIDASE"/>
    <property type="match status" value="1"/>
</dbReference>
<evidence type="ECO:0000256" key="9">
    <source>
        <dbReference type="RuleBase" id="RU366077"/>
    </source>
</evidence>